<dbReference type="GO" id="GO:0006351">
    <property type="term" value="P:DNA-templated transcription"/>
    <property type="evidence" value="ECO:0007669"/>
    <property type="project" value="InterPro"/>
</dbReference>
<dbReference type="Proteomes" id="UP000288429">
    <property type="component" value="Unassembled WGS sequence"/>
</dbReference>
<evidence type="ECO:0000256" key="1">
    <source>
        <dbReference type="ARBA" id="ARBA00023242"/>
    </source>
</evidence>
<keyword evidence="1" id="KW-0539">Nucleus</keyword>
<dbReference type="CDD" id="cd12148">
    <property type="entry name" value="fungal_TF_MHR"/>
    <property type="match status" value="1"/>
</dbReference>
<keyword evidence="4" id="KW-1185">Reference proteome</keyword>
<comment type="caution">
    <text evidence="3">The sequence shown here is derived from an EMBL/GenBank/DDBJ whole genome shotgun (WGS) entry which is preliminary data.</text>
</comment>
<dbReference type="Pfam" id="PF04082">
    <property type="entry name" value="Fungal_trans"/>
    <property type="match status" value="1"/>
</dbReference>
<evidence type="ECO:0000313" key="3">
    <source>
        <dbReference type="EMBL" id="RSL84951.1"/>
    </source>
</evidence>
<gene>
    <name evidence="3" type="ORF">CDV31_016639</name>
</gene>
<dbReference type="AlphaFoldDB" id="A0A428S550"/>
<proteinExistence type="predicted"/>
<accession>A0A428S550</accession>
<dbReference type="EMBL" id="NIZV01000584">
    <property type="protein sequence ID" value="RSL84951.1"/>
    <property type="molecule type" value="Genomic_DNA"/>
</dbReference>
<dbReference type="GO" id="GO:0003677">
    <property type="term" value="F:DNA binding"/>
    <property type="evidence" value="ECO:0007669"/>
    <property type="project" value="InterPro"/>
</dbReference>
<dbReference type="GO" id="GO:0008270">
    <property type="term" value="F:zinc ion binding"/>
    <property type="evidence" value="ECO:0007669"/>
    <property type="project" value="InterPro"/>
</dbReference>
<organism evidence="3 4">
    <name type="scientific">Fusarium ambrosium</name>
    <dbReference type="NCBI Taxonomy" id="131363"/>
    <lineage>
        <taxon>Eukaryota</taxon>
        <taxon>Fungi</taxon>
        <taxon>Dikarya</taxon>
        <taxon>Ascomycota</taxon>
        <taxon>Pezizomycotina</taxon>
        <taxon>Sordariomycetes</taxon>
        <taxon>Hypocreomycetidae</taxon>
        <taxon>Hypocreales</taxon>
        <taxon>Nectriaceae</taxon>
        <taxon>Fusarium</taxon>
        <taxon>Fusarium solani species complex</taxon>
    </lineage>
</organism>
<evidence type="ECO:0000259" key="2">
    <source>
        <dbReference type="Pfam" id="PF04082"/>
    </source>
</evidence>
<dbReference type="PANTHER" id="PTHR47425">
    <property type="entry name" value="FARB-RELATED"/>
    <property type="match status" value="1"/>
</dbReference>
<feature type="domain" description="Xylanolytic transcriptional activator regulatory" evidence="2">
    <location>
        <begin position="110"/>
        <end position="358"/>
    </location>
</feature>
<dbReference type="InterPro" id="IPR007219">
    <property type="entry name" value="XnlR_reg_dom"/>
</dbReference>
<dbReference type="InterPro" id="IPR052761">
    <property type="entry name" value="Fungal_Detox/Toxin_TFs"/>
</dbReference>
<protein>
    <recommendedName>
        <fullName evidence="2">Xylanolytic transcriptional activator regulatory domain-containing protein</fullName>
    </recommendedName>
</protein>
<dbReference type="PANTHER" id="PTHR47425:SF2">
    <property type="entry name" value="FARB-RELATED"/>
    <property type="match status" value="1"/>
</dbReference>
<reference evidence="3 4" key="1">
    <citation type="submission" date="2017-06" db="EMBL/GenBank/DDBJ databases">
        <title>Cmopartive genomic analysis of Ambrosia Fusariam Clade fungi.</title>
        <authorList>
            <person name="Stajich J.E."/>
            <person name="Carrillo J."/>
            <person name="Kijimoto T."/>
            <person name="Eskalen A."/>
            <person name="O'Donnell K."/>
            <person name="Kasson M."/>
        </authorList>
    </citation>
    <scope>NUCLEOTIDE SEQUENCE [LARGE SCALE GENOMIC DNA]</scope>
    <source>
        <strain evidence="3 4">NRRL 20438</strain>
    </source>
</reference>
<name>A0A428S550_9HYPO</name>
<evidence type="ECO:0000313" key="4">
    <source>
        <dbReference type="Proteomes" id="UP000288429"/>
    </source>
</evidence>
<sequence length="616" mass="69352">MRSCNTLNPQNEIVMCPAVLSTVADMDSLTWEALVDDLNGQLFSLDNAMMDADNLLRANRAIQLINPNPSPLSVNLGRRSHLSQKEIDFLESEASFDLPDPPELDHFVRAFFLIVHPNLPIVDEERFWQAYKARDQTVGLSLFVLNAMLCLSSGCIPLDIIQKAGYQGPRQASTTFYRRAKLLFDFGVEDDQIQVANGALLLSYYTASSKSPQIVRNTSWLNTAIEYAKNSKAGHAFEGSGPPGRQKRETLRLLWCCFVRDRFLSVGTHRPFKIHNVPDLHSLRTQVFEGDHGPNSVYDHDTSTLLTKLFIVQCRLAVALTGVASEVCTPGVLPAGEQEARASLERIEGLRASLQQWFDESVVQFPTPSVMFVSERNVTLSVNVMYFRYYSAKIALAHREALLMHYICRSQMLDEEAFRRCLCNIEDCVGSMRELVKELLLMDLARCLSFGSMLYAVFPFILHWLDVKLASSAAQKAQREGRLKLFMELIDLMRERYSGSDGVDNVLQLLQDQIESEPSLLHLSTQGPDSHNDQLRPAQAICAKPMNATPWSLGRPCPLANPEVGWQDVLVYRRRLYFQLVLSLEVSLSQGFAARADDILPLLQPLQFIDSISEDS</sequence>